<feature type="compositionally biased region" description="Polar residues" evidence="1">
    <location>
        <begin position="439"/>
        <end position="455"/>
    </location>
</feature>
<name>A0ABD0LDZ4_9CAEN</name>
<feature type="region of interest" description="Disordered" evidence="1">
    <location>
        <begin position="319"/>
        <end position="352"/>
    </location>
</feature>
<evidence type="ECO:0000259" key="4">
    <source>
        <dbReference type="PROSITE" id="PS50835"/>
    </source>
</evidence>
<evidence type="ECO:0000256" key="2">
    <source>
        <dbReference type="SAM" id="Phobius"/>
    </source>
</evidence>
<dbReference type="InterPro" id="IPR036179">
    <property type="entry name" value="Ig-like_dom_sf"/>
</dbReference>
<evidence type="ECO:0000256" key="1">
    <source>
        <dbReference type="SAM" id="MobiDB-lite"/>
    </source>
</evidence>
<dbReference type="PROSITE" id="PS50835">
    <property type="entry name" value="IG_LIKE"/>
    <property type="match status" value="1"/>
</dbReference>
<dbReference type="EMBL" id="JACVVK020000058">
    <property type="protein sequence ID" value="KAK7497448.1"/>
    <property type="molecule type" value="Genomic_DNA"/>
</dbReference>
<evidence type="ECO:0000313" key="6">
    <source>
        <dbReference type="Proteomes" id="UP001519460"/>
    </source>
</evidence>
<accession>A0ABD0LDZ4</accession>
<keyword evidence="2" id="KW-0472">Membrane</keyword>
<feature type="signal peptide" evidence="3">
    <location>
        <begin position="1"/>
        <end position="19"/>
    </location>
</feature>
<keyword evidence="2" id="KW-1133">Transmembrane helix</keyword>
<dbReference type="InterPro" id="IPR007110">
    <property type="entry name" value="Ig-like_dom"/>
</dbReference>
<keyword evidence="6" id="KW-1185">Reference proteome</keyword>
<gene>
    <name evidence="5" type="ORF">BaRGS_00011290</name>
</gene>
<feature type="compositionally biased region" description="Polar residues" evidence="1">
    <location>
        <begin position="319"/>
        <end position="336"/>
    </location>
</feature>
<keyword evidence="3" id="KW-0732">Signal</keyword>
<feature type="region of interest" description="Disordered" evidence="1">
    <location>
        <begin position="497"/>
        <end position="518"/>
    </location>
</feature>
<dbReference type="SUPFAM" id="SSF48726">
    <property type="entry name" value="Immunoglobulin"/>
    <property type="match status" value="1"/>
</dbReference>
<evidence type="ECO:0000313" key="5">
    <source>
        <dbReference type="EMBL" id="KAK7497448.1"/>
    </source>
</evidence>
<reference evidence="5 6" key="1">
    <citation type="journal article" date="2023" name="Sci. Data">
        <title>Genome assembly of the Korean intertidal mud-creeper Batillaria attramentaria.</title>
        <authorList>
            <person name="Patra A.K."/>
            <person name="Ho P.T."/>
            <person name="Jun S."/>
            <person name="Lee S.J."/>
            <person name="Kim Y."/>
            <person name="Won Y.J."/>
        </authorList>
    </citation>
    <scope>NUCLEOTIDE SEQUENCE [LARGE SCALE GENOMIC DNA]</scope>
    <source>
        <strain evidence="5">Wonlab-2016</strain>
    </source>
</reference>
<feature type="compositionally biased region" description="Acidic residues" evidence="1">
    <location>
        <begin position="423"/>
        <end position="434"/>
    </location>
</feature>
<proteinExistence type="predicted"/>
<organism evidence="5 6">
    <name type="scientific">Batillaria attramentaria</name>
    <dbReference type="NCBI Taxonomy" id="370345"/>
    <lineage>
        <taxon>Eukaryota</taxon>
        <taxon>Metazoa</taxon>
        <taxon>Spiralia</taxon>
        <taxon>Lophotrochozoa</taxon>
        <taxon>Mollusca</taxon>
        <taxon>Gastropoda</taxon>
        <taxon>Caenogastropoda</taxon>
        <taxon>Sorbeoconcha</taxon>
        <taxon>Cerithioidea</taxon>
        <taxon>Batillariidae</taxon>
        <taxon>Batillaria</taxon>
    </lineage>
</organism>
<feature type="chain" id="PRO_5044808691" description="Ig-like domain-containing protein" evidence="3">
    <location>
        <begin position="20"/>
        <end position="608"/>
    </location>
</feature>
<feature type="region of interest" description="Disordered" evidence="1">
    <location>
        <begin position="391"/>
        <end position="455"/>
    </location>
</feature>
<dbReference type="Proteomes" id="UP001519460">
    <property type="component" value="Unassembled WGS sequence"/>
</dbReference>
<feature type="compositionally biased region" description="Polar residues" evidence="1">
    <location>
        <begin position="587"/>
        <end position="608"/>
    </location>
</feature>
<feature type="transmembrane region" description="Helical" evidence="2">
    <location>
        <begin position="358"/>
        <end position="383"/>
    </location>
</feature>
<evidence type="ECO:0000256" key="3">
    <source>
        <dbReference type="SAM" id="SignalP"/>
    </source>
</evidence>
<protein>
    <recommendedName>
        <fullName evidence="4">Ig-like domain-containing protein</fullName>
    </recommendedName>
</protein>
<comment type="caution">
    <text evidence="5">The sequence shown here is derived from an EMBL/GenBank/DDBJ whole genome shotgun (WGS) entry which is preliminary data.</text>
</comment>
<feature type="region of interest" description="Disordered" evidence="1">
    <location>
        <begin position="541"/>
        <end position="608"/>
    </location>
</feature>
<keyword evidence="2" id="KW-0812">Transmembrane</keyword>
<dbReference type="AlphaFoldDB" id="A0ABD0LDZ4"/>
<feature type="domain" description="Ig-like" evidence="4">
    <location>
        <begin position="211"/>
        <end position="313"/>
    </location>
</feature>
<sequence length="608" mass="65223">MDVKFVGVIITVVLVVAKSQDFGKPKLCSLSIDGSRATVNGDCYIPRIYSASGQYSCQWSMFIYNADQDLASAFVLVKFTESGQQYYHASRGFSTPVPAVDGNYNLYITFTPGTDRLYIGSVNVANQNSQVTGNVFTGPKPLTLRGTTFTSLEFTCNTPDLKPPPQYTWEGVECDDGNQLTDTCRFTPRFPEDEGKIITCRTNFIDGVFRPRIVTTDLDPPDPPLITGHRPGQVFRVGSALSLLCTVNGGTPKVRSVTFYCGGHGDVDDVVTQTAVSSTVNIKPLGETDNGTVCRCTAVWEKDPTLNLTTSITLVVHTQGGSSPAGTTLQPNGNTHTTEDGSGGENYSSSDTGDSPPLAAIVGGVIAAVVVTIIVVIVIVIIIRRRKEMEERVSAKYTPGDGPYEVNEAYQPASRGPSAPADPSDEDHDLDSDGEGWYSSVNTCSPQGKGSVTQTRPELSLDHDLYTAVDDPSIPVSAPAASVQGDEYAVVNKPRKTKTKPQFQPDVYGQVNKPRPIPGGDVYAQVDKSAKRTVADTGDANYAVVQKPKPGLKSKPTCAVKPNPRDTSGSPKRSGGDGEYNVLRFQGHNSDTPASTDTEQFYSHITSE</sequence>